<evidence type="ECO:0000313" key="1">
    <source>
        <dbReference type="EMBL" id="KAH0467646.1"/>
    </source>
</evidence>
<keyword evidence="2" id="KW-1185">Reference proteome</keyword>
<dbReference type="AlphaFoldDB" id="A0AAV7HGF1"/>
<gene>
    <name evidence="1" type="ORF">IEQ34_002679</name>
</gene>
<protein>
    <submittedName>
        <fullName evidence="1">Uncharacterized protein</fullName>
    </submittedName>
</protein>
<dbReference type="Proteomes" id="UP000775213">
    <property type="component" value="Unassembled WGS sequence"/>
</dbReference>
<accession>A0AAV7HGF1</accession>
<sequence>MHELSLSWSKDTRQYAPHLIPTTEEKCYRFLQWLNREFKHPLLVERARLIEIDLAAQTSRYEVSSRYNVNRMRSRDELNKGRDND</sequence>
<organism evidence="1 2">
    <name type="scientific">Dendrobium chrysotoxum</name>
    <name type="common">Orchid</name>
    <dbReference type="NCBI Taxonomy" id="161865"/>
    <lineage>
        <taxon>Eukaryota</taxon>
        <taxon>Viridiplantae</taxon>
        <taxon>Streptophyta</taxon>
        <taxon>Embryophyta</taxon>
        <taxon>Tracheophyta</taxon>
        <taxon>Spermatophyta</taxon>
        <taxon>Magnoliopsida</taxon>
        <taxon>Liliopsida</taxon>
        <taxon>Asparagales</taxon>
        <taxon>Orchidaceae</taxon>
        <taxon>Epidendroideae</taxon>
        <taxon>Malaxideae</taxon>
        <taxon>Dendrobiinae</taxon>
        <taxon>Dendrobium</taxon>
    </lineage>
</organism>
<reference evidence="1 2" key="1">
    <citation type="journal article" date="2021" name="Hortic Res">
        <title>Chromosome-scale assembly of the Dendrobium chrysotoxum genome enhances the understanding of orchid evolution.</title>
        <authorList>
            <person name="Zhang Y."/>
            <person name="Zhang G.Q."/>
            <person name="Zhang D."/>
            <person name="Liu X.D."/>
            <person name="Xu X.Y."/>
            <person name="Sun W.H."/>
            <person name="Yu X."/>
            <person name="Zhu X."/>
            <person name="Wang Z.W."/>
            <person name="Zhao X."/>
            <person name="Zhong W.Y."/>
            <person name="Chen H."/>
            <person name="Yin W.L."/>
            <person name="Huang T."/>
            <person name="Niu S.C."/>
            <person name="Liu Z.J."/>
        </authorList>
    </citation>
    <scope>NUCLEOTIDE SEQUENCE [LARGE SCALE GENOMIC DNA]</scope>
    <source>
        <strain evidence="1">Lindl</strain>
    </source>
</reference>
<dbReference type="EMBL" id="JAGFBR010000004">
    <property type="protein sequence ID" value="KAH0467646.1"/>
    <property type="molecule type" value="Genomic_DNA"/>
</dbReference>
<name>A0AAV7HGF1_DENCH</name>
<proteinExistence type="predicted"/>
<evidence type="ECO:0000313" key="2">
    <source>
        <dbReference type="Proteomes" id="UP000775213"/>
    </source>
</evidence>
<comment type="caution">
    <text evidence="1">The sequence shown here is derived from an EMBL/GenBank/DDBJ whole genome shotgun (WGS) entry which is preliminary data.</text>
</comment>